<protein>
    <submittedName>
        <fullName evidence="2">Uncharacterized protein</fullName>
    </submittedName>
</protein>
<organism evidence="2">
    <name type="scientific">hydrocarbon metagenome</name>
    <dbReference type="NCBI Taxonomy" id="938273"/>
    <lineage>
        <taxon>unclassified sequences</taxon>
        <taxon>metagenomes</taxon>
        <taxon>ecological metagenomes</taxon>
    </lineage>
</organism>
<evidence type="ECO:0000313" key="2">
    <source>
        <dbReference type="EMBL" id="KUG19581.1"/>
    </source>
</evidence>
<comment type="caution">
    <text evidence="2">The sequence shown here is derived from an EMBL/GenBank/DDBJ whole genome shotgun (WGS) entry which is preliminary data.</text>
</comment>
<proteinExistence type="predicted"/>
<dbReference type="AlphaFoldDB" id="A0A0W8FFA8"/>
<feature type="region of interest" description="Disordered" evidence="1">
    <location>
        <begin position="44"/>
        <end position="64"/>
    </location>
</feature>
<dbReference type="EMBL" id="LNQE01001275">
    <property type="protein sequence ID" value="KUG19581.1"/>
    <property type="molecule type" value="Genomic_DNA"/>
</dbReference>
<sequence>MSGEVFRSAKGEMNLSYAAFFDRRTKLDELRLIDVQPLPFGLAGRGTPREFRNHGENPSSSPLN</sequence>
<name>A0A0W8FFA8_9ZZZZ</name>
<reference evidence="2" key="1">
    <citation type="journal article" date="2015" name="Proc. Natl. Acad. Sci. U.S.A.">
        <title>Networks of energetic and metabolic interactions define dynamics in microbial communities.</title>
        <authorList>
            <person name="Embree M."/>
            <person name="Liu J.K."/>
            <person name="Al-Bassam M.M."/>
            <person name="Zengler K."/>
        </authorList>
    </citation>
    <scope>NUCLEOTIDE SEQUENCE</scope>
</reference>
<gene>
    <name evidence="2" type="ORF">ASZ90_010713</name>
</gene>
<evidence type="ECO:0000256" key="1">
    <source>
        <dbReference type="SAM" id="MobiDB-lite"/>
    </source>
</evidence>
<accession>A0A0W8FFA8</accession>